<dbReference type="Pfam" id="PF02350">
    <property type="entry name" value="Epimerase_2"/>
    <property type="match status" value="1"/>
</dbReference>
<comment type="caution">
    <text evidence="3">The sequence shown here is derived from an EMBL/GenBank/DDBJ whole genome shotgun (WGS) entry which is preliminary data.</text>
</comment>
<feature type="domain" description="UDP-N-acetylglucosamine 2-epimerase" evidence="2">
    <location>
        <begin position="54"/>
        <end position="344"/>
    </location>
</feature>
<keyword evidence="4" id="KW-1185">Reference proteome</keyword>
<dbReference type="SUPFAM" id="SSF53756">
    <property type="entry name" value="UDP-Glycosyltransferase/glycogen phosphorylase"/>
    <property type="match status" value="1"/>
</dbReference>
<organism evidence="3 4">
    <name type="scientific">Rhodoplanes roseus</name>
    <dbReference type="NCBI Taxonomy" id="29409"/>
    <lineage>
        <taxon>Bacteria</taxon>
        <taxon>Pseudomonadati</taxon>
        <taxon>Pseudomonadota</taxon>
        <taxon>Alphaproteobacteria</taxon>
        <taxon>Hyphomicrobiales</taxon>
        <taxon>Nitrobacteraceae</taxon>
        <taxon>Rhodoplanes</taxon>
    </lineage>
</organism>
<dbReference type="PANTHER" id="PTHR43174">
    <property type="entry name" value="UDP-N-ACETYLGLUCOSAMINE 2-EPIMERASE"/>
    <property type="match status" value="1"/>
</dbReference>
<dbReference type="EMBL" id="NPEX01000107">
    <property type="protein sequence ID" value="RAI43080.1"/>
    <property type="molecule type" value="Genomic_DNA"/>
</dbReference>
<reference evidence="3 4" key="1">
    <citation type="submission" date="2017-07" db="EMBL/GenBank/DDBJ databases">
        <title>Draft Genome Sequences of Select Purple Nonsulfur Bacteria.</title>
        <authorList>
            <person name="Lasarre B."/>
            <person name="Mckinlay J.B."/>
        </authorList>
    </citation>
    <scope>NUCLEOTIDE SEQUENCE [LARGE SCALE GENOMIC DNA]</scope>
    <source>
        <strain evidence="3 4">DSM 5909</strain>
    </source>
</reference>
<dbReference type="RefSeq" id="WP_111420047.1">
    <property type="nucleotide sequence ID" value="NZ_NPEX01000107.1"/>
</dbReference>
<sequence>MGNIVFIAGTRPELIKLWPISWIMKNQGLDHSFILTGQHCIKGSLLCPLAQILDSITYEALPTLSLSALVEKVKRRDPKVVIVQGDTNSAVFGGVAAKLNMSCLLHVEAGLRSGDVYFPWPEEINRVALSRISNYHYAPSSAARLNLINEGIQAEKILVTGNTVFDAVEMVRKDKADNLGCPVFGGLNKRILVTCHRRENWGRSAINIMAALYRLSLNPKVRIEIIDHHHNAVALLARQSQFFSPRINVVFPKTYSDFIESITFSDLIITDSGGVQEEAFYLGRPLIILRNITERSEYLQDGASILVGVDEELIVSKSIELLFGKSRASIPVGRAKFVTGASAAIVSHITSAQL</sequence>
<keyword evidence="1" id="KW-0413">Isomerase</keyword>
<evidence type="ECO:0000256" key="1">
    <source>
        <dbReference type="RuleBase" id="RU003513"/>
    </source>
</evidence>
<dbReference type="InterPro" id="IPR003331">
    <property type="entry name" value="UDP_GlcNAc_Epimerase_2_dom"/>
</dbReference>
<dbReference type="AlphaFoldDB" id="A0A327KW22"/>
<dbReference type="GO" id="GO:0016853">
    <property type="term" value="F:isomerase activity"/>
    <property type="evidence" value="ECO:0007669"/>
    <property type="project" value="UniProtKB-KW"/>
</dbReference>
<name>A0A327KW22_9BRAD</name>
<proteinExistence type="inferred from homology"/>
<gene>
    <name evidence="3" type="ORF">CH341_16130</name>
</gene>
<protein>
    <submittedName>
        <fullName evidence="3">UDP-N-acetylglucosamine 2-epimerase (Non-hydrolyzing)</fullName>
    </submittedName>
</protein>
<dbReference type="Gene3D" id="3.40.50.2000">
    <property type="entry name" value="Glycogen Phosphorylase B"/>
    <property type="match status" value="2"/>
</dbReference>
<dbReference type="NCBIfam" id="TIGR00236">
    <property type="entry name" value="wecB"/>
    <property type="match status" value="1"/>
</dbReference>
<dbReference type="Proteomes" id="UP000249130">
    <property type="component" value="Unassembled WGS sequence"/>
</dbReference>
<evidence type="ECO:0000259" key="2">
    <source>
        <dbReference type="Pfam" id="PF02350"/>
    </source>
</evidence>
<comment type="similarity">
    <text evidence="1">Belongs to the UDP-N-acetylglucosamine 2-epimerase family.</text>
</comment>
<dbReference type="OrthoDB" id="9803238at2"/>
<dbReference type="PANTHER" id="PTHR43174:SF1">
    <property type="entry name" value="UDP-N-ACETYLGLUCOSAMINE 2-EPIMERASE"/>
    <property type="match status" value="1"/>
</dbReference>
<accession>A0A327KW22</accession>
<evidence type="ECO:0000313" key="3">
    <source>
        <dbReference type="EMBL" id="RAI43080.1"/>
    </source>
</evidence>
<evidence type="ECO:0000313" key="4">
    <source>
        <dbReference type="Proteomes" id="UP000249130"/>
    </source>
</evidence>
<dbReference type="InterPro" id="IPR029767">
    <property type="entry name" value="WecB-like"/>
</dbReference>